<feature type="compositionally biased region" description="Basic residues" evidence="1">
    <location>
        <begin position="108"/>
        <end position="121"/>
    </location>
</feature>
<keyword evidence="2" id="KW-0732">Signal</keyword>
<dbReference type="STRING" id="1237149.C900_02849"/>
<dbReference type="Proteomes" id="UP000011135">
    <property type="component" value="Unassembled WGS sequence"/>
</dbReference>
<feature type="compositionally biased region" description="Basic and acidic residues" evidence="1">
    <location>
        <begin position="69"/>
        <end position="84"/>
    </location>
</feature>
<dbReference type="EMBL" id="AMZN01000043">
    <property type="protein sequence ID" value="ELR71234.1"/>
    <property type="molecule type" value="Genomic_DNA"/>
</dbReference>
<keyword evidence="4" id="KW-1185">Reference proteome</keyword>
<name>L8JUL4_9BACT</name>
<dbReference type="RefSeq" id="WP_009580167.1">
    <property type="nucleotide sequence ID" value="NZ_AMZN01000043.1"/>
</dbReference>
<evidence type="ECO:0000256" key="2">
    <source>
        <dbReference type="SAM" id="SignalP"/>
    </source>
</evidence>
<feature type="region of interest" description="Disordered" evidence="1">
    <location>
        <begin position="22"/>
        <end position="121"/>
    </location>
</feature>
<dbReference type="AlphaFoldDB" id="L8JUL4"/>
<evidence type="ECO:0000256" key="1">
    <source>
        <dbReference type="SAM" id="MobiDB-lite"/>
    </source>
</evidence>
<sequence>MRLIIIILLCCCGVTFNANAQKEKKKKKTSKAEQVDRSNAFEPHVPEKAMAPAKTKRSKKQSFRARYNKNLDKKKEEFQKRMEANAKAYKKMQRQMEKPQYSDPMYFGHKKKPKKRPPGKRKFCHECGIVH</sequence>
<dbReference type="OrthoDB" id="966201at2"/>
<gene>
    <name evidence="3" type="ORF">C900_02849</name>
</gene>
<protein>
    <submittedName>
        <fullName evidence="3">Uncharacterized protein</fullName>
    </submittedName>
</protein>
<evidence type="ECO:0000313" key="3">
    <source>
        <dbReference type="EMBL" id="ELR71234.1"/>
    </source>
</evidence>
<feature type="chain" id="PRO_5003994235" evidence="2">
    <location>
        <begin position="21"/>
        <end position="131"/>
    </location>
</feature>
<organism evidence="3 4">
    <name type="scientific">Fulvivirga imtechensis AK7</name>
    <dbReference type="NCBI Taxonomy" id="1237149"/>
    <lineage>
        <taxon>Bacteria</taxon>
        <taxon>Pseudomonadati</taxon>
        <taxon>Bacteroidota</taxon>
        <taxon>Cytophagia</taxon>
        <taxon>Cytophagales</taxon>
        <taxon>Fulvivirgaceae</taxon>
        <taxon>Fulvivirga</taxon>
    </lineage>
</organism>
<reference evidence="3 4" key="1">
    <citation type="submission" date="2012-12" db="EMBL/GenBank/DDBJ databases">
        <title>Genome assembly of Fulvivirga imtechensis AK7.</title>
        <authorList>
            <person name="Nupur N."/>
            <person name="Khatri I."/>
            <person name="Kumar R."/>
            <person name="Subramanian S."/>
            <person name="Pinnaka A."/>
        </authorList>
    </citation>
    <scope>NUCLEOTIDE SEQUENCE [LARGE SCALE GENOMIC DNA]</scope>
    <source>
        <strain evidence="3 4">AK7</strain>
    </source>
</reference>
<evidence type="ECO:0000313" key="4">
    <source>
        <dbReference type="Proteomes" id="UP000011135"/>
    </source>
</evidence>
<proteinExistence type="predicted"/>
<feature type="signal peptide" evidence="2">
    <location>
        <begin position="1"/>
        <end position="20"/>
    </location>
</feature>
<comment type="caution">
    <text evidence="3">The sequence shown here is derived from an EMBL/GenBank/DDBJ whole genome shotgun (WGS) entry which is preliminary data.</text>
</comment>
<accession>L8JUL4</accession>
<feature type="compositionally biased region" description="Basic residues" evidence="1">
    <location>
        <begin position="54"/>
        <end position="67"/>
    </location>
</feature>